<proteinExistence type="predicted"/>
<dbReference type="EMBL" id="HF935514">
    <property type="protein sequence ID" value="CCX10163.1"/>
    <property type="molecule type" value="Genomic_DNA"/>
</dbReference>
<name>U4L3K6_PYROM</name>
<gene>
    <name evidence="1" type="ORF">PCON_09756</name>
</gene>
<organism evidence="1 2">
    <name type="scientific">Pyronema omphalodes (strain CBS 100304)</name>
    <name type="common">Pyronema confluens</name>
    <dbReference type="NCBI Taxonomy" id="1076935"/>
    <lineage>
        <taxon>Eukaryota</taxon>
        <taxon>Fungi</taxon>
        <taxon>Dikarya</taxon>
        <taxon>Ascomycota</taxon>
        <taxon>Pezizomycotina</taxon>
        <taxon>Pezizomycetes</taxon>
        <taxon>Pezizales</taxon>
        <taxon>Pyronemataceae</taxon>
        <taxon>Pyronema</taxon>
    </lineage>
</organism>
<reference evidence="1 2" key="1">
    <citation type="journal article" date="2013" name="PLoS Genet.">
        <title>The genome and development-dependent transcriptomes of Pyronema confluens: a window into fungal evolution.</title>
        <authorList>
            <person name="Traeger S."/>
            <person name="Altegoer F."/>
            <person name="Freitag M."/>
            <person name="Gabaldon T."/>
            <person name="Kempken F."/>
            <person name="Kumar A."/>
            <person name="Marcet-Houben M."/>
            <person name="Poggeler S."/>
            <person name="Stajich J.E."/>
            <person name="Nowrousian M."/>
        </authorList>
    </citation>
    <scope>NUCLEOTIDE SEQUENCE [LARGE SCALE GENOMIC DNA]</scope>
    <source>
        <strain evidence="2">CBS 100304</strain>
        <tissue evidence="1">Vegetative mycelium</tissue>
    </source>
</reference>
<keyword evidence="2" id="KW-1185">Reference proteome</keyword>
<evidence type="ECO:0000313" key="1">
    <source>
        <dbReference type="EMBL" id="CCX10163.1"/>
    </source>
</evidence>
<protein>
    <submittedName>
        <fullName evidence="1">Uncharacterized protein</fullName>
    </submittedName>
</protein>
<dbReference type="Proteomes" id="UP000018144">
    <property type="component" value="Unassembled WGS sequence"/>
</dbReference>
<sequence>MTEFWCRFTRKAVR</sequence>
<evidence type="ECO:0000313" key="2">
    <source>
        <dbReference type="Proteomes" id="UP000018144"/>
    </source>
</evidence>
<accession>U4L3K6</accession>